<dbReference type="Gene3D" id="1.10.150.240">
    <property type="entry name" value="Putative phosphatase, domain 2"/>
    <property type="match status" value="1"/>
</dbReference>
<dbReference type="InterPro" id="IPR023198">
    <property type="entry name" value="PGP-like_dom2"/>
</dbReference>
<dbReference type="SFLD" id="SFLDG01129">
    <property type="entry name" value="C1.5:_HAD__Beta-PGM__Phosphata"/>
    <property type="match status" value="1"/>
</dbReference>
<dbReference type="AlphaFoldDB" id="A0A2S6G0G3"/>
<dbReference type="RefSeq" id="WP_104408805.1">
    <property type="nucleotide sequence ID" value="NZ_PTIS01000001.1"/>
</dbReference>
<dbReference type="GO" id="GO:0006281">
    <property type="term" value="P:DNA repair"/>
    <property type="evidence" value="ECO:0007669"/>
    <property type="project" value="TreeGrafter"/>
</dbReference>
<organism evidence="1 2">
    <name type="scientific">Clostridium algidicarnis DSM 15099</name>
    <dbReference type="NCBI Taxonomy" id="1121295"/>
    <lineage>
        <taxon>Bacteria</taxon>
        <taxon>Bacillati</taxon>
        <taxon>Bacillota</taxon>
        <taxon>Clostridia</taxon>
        <taxon>Eubacteriales</taxon>
        <taxon>Clostridiaceae</taxon>
        <taxon>Clostridium</taxon>
    </lineage>
</organism>
<reference evidence="1 2" key="1">
    <citation type="submission" date="2018-02" db="EMBL/GenBank/DDBJ databases">
        <title>Genomic Encyclopedia of Archaeal and Bacterial Type Strains, Phase II (KMG-II): from individual species to whole genera.</title>
        <authorList>
            <person name="Goeker M."/>
        </authorList>
    </citation>
    <scope>NUCLEOTIDE SEQUENCE [LARGE SCALE GENOMIC DNA]</scope>
    <source>
        <strain evidence="1 2">DSM 15099</strain>
    </source>
</reference>
<accession>A0A2S6G0G3</accession>
<gene>
    <name evidence="1" type="ORF">BD821_10151</name>
</gene>
<dbReference type="Proteomes" id="UP000239863">
    <property type="component" value="Unassembled WGS sequence"/>
</dbReference>
<dbReference type="EMBL" id="PTIS01000001">
    <property type="protein sequence ID" value="PPK49391.1"/>
    <property type="molecule type" value="Genomic_DNA"/>
</dbReference>
<dbReference type="PANTHER" id="PTHR43434:SF1">
    <property type="entry name" value="PHOSPHOGLYCOLATE PHOSPHATASE"/>
    <property type="match status" value="1"/>
</dbReference>
<dbReference type="PANTHER" id="PTHR43434">
    <property type="entry name" value="PHOSPHOGLYCOLATE PHOSPHATASE"/>
    <property type="match status" value="1"/>
</dbReference>
<evidence type="ECO:0000313" key="2">
    <source>
        <dbReference type="Proteomes" id="UP000239863"/>
    </source>
</evidence>
<evidence type="ECO:0000313" key="1">
    <source>
        <dbReference type="EMBL" id="PPK49391.1"/>
    </source>
</evidence>
<dbReference type="Pfam" id="PF13419">
    <property type="entry name" value="HAD_2"/>
    <property type="match status" value="1"/>
</dbReference>
<name>A0A2S6G0G3_9CLOT</name>
<dbReference type="Gene3D" id="3.40.50.1000">
    <property type="entry name" value="HAD superfamily/HAD-like"/>
    <property type="match status" value="1"/>
</dbReference>
<dbReference type="SUPFAM" id="SSF56784">
    <property type="entry name" value="HAD-like"/>
    <property type="match status" value="1"/>
</dbReference>
<dbReference type="GO" id="GO:0008967">
    <property type="term" value="F:phosphoglycolate phosphatase activity"/>
    <property type="evidence" value="ECO:0007669"/>
    <property type="project" value="TreeGrafter"/>
</dbReference>
<dbReference type="InterPro" id="IPR023214">
    <property type="entry name" value="HAD_sf"/>
</dbReference>
<comment type="caution">
    <text evidence="1">The sequence shown here is derived from an EMBL/GenBank/DDBJ whole genome shotgun (WGS) entry which is preliminary data.</text>
</comment>
<dbReference type="OrthoDB" id="9792518at2"/>
<dbReference type="STRING" id="37659.GCA_000703125_00027"/>
<sequence>MKLDSIIFDLDGTLWDSTAEVVRSFNKTLSKYSEVKEKLTIDDIKGIMGFTIEDISLKFFPYLSKEKGLEIIKKCCEEECGYLENRGGILYPRVEENLKKLATTHKLFIVSNCQCGYIEAFFKAHGLSKYFIDYENPGRTGLLKGENINLIIDRNNLKSPIYVGDTKGDLKASRFASIPFIYARYGFGEVTGYDYVIDRFEEVYEIVMS</sequence>
<dbReference type="InterPro" id="IPR041492">
    <property type="entry name" value="HAD_2"/>
</dbReference>
<protein>
    <submittedName>
        <fullName evidence="1">Phosphoglycolate phosphatase</fullName>
    </submittedName>
</protein>
<dbReference type="InterPro" id="IPR050155">
    <property type="entry name" value="HAD-like_hydrolase_sf"/>
</dbReference>
<proteinExistence type="predicted"/>
<dbReference type="InterPro" id="IPR036412">
    <property type="entry name" value="HAD-like_sf"/>
</dbReference>
<dbReference type="SFLD" id="SFLDS00003">
    <property type="entry name" value="Haloacid_Dehalogenase"/>
    <property type="match status" value="1"/>
</dbReference>